<dbReference type="PANTHER" id="PTHR46816:SF1">
    <property type="entry name" value="TETRATRICOPEPTIDE REPEAT (TPR)-LIKE SUPERFAMILY PROTEIN"/>
    <property type="match status" value="1"/>
</dbReference>
<reference evidence="1 2" key="1">
    <citation type="journal article" date="2024" name="G3 (Bethesda)">
        <title>Genome assembly of Hibiscus sabdariffa L. provides insights into metabolisms of medicinal natural products.</title>
        <authorList>
            <person name="Kim T."/>
        </authorList>
    </citation>
    <scope>NUCLEOTIDE SEQUENCE [LARGE SCALE GENOMIC DNA]</scope>
    <source>
        <strain evidence="1">TK-2024</strain>
        <tissue evidence="1">Old leaves</tissue>
    </source>
</reference>
<evidence type="ECO:0000313" key="2">
    <source>
        <dbReference type="Proteomes" id="UP001472677"/>
    </source>
</evidence>
<name>A0ABR2BK84_9ROSI</name>
<gene>
    <name evidence="1" type="ORF">V6N12_009229</name>
</gene>
<keyword evidence="2" id="KW-1185">Reference proteome</keyword>
<comment type="caution">
    <text evidence="1">The sequence shown here is derived from an EMBL/GenBank/DDBJ whole genome shotgun (WGS) entry which is preliminary data.</text>
</comment>
<organism evidence="1 2">
    <name type="scientific">Hibiscus sabdariffa</name>
    <name type="common">roselle</name>
    <dbReference type="NCBI Taxonomy" id="183260"/>
    <lineage>
        <taxon>Eukaryota</taxon>
        <taxon>Viridiplantae</taxon>
        <taxon>Streptophyta</taxon>
        <taxon>Embryophyta</taxon>
        <taxon>Tracheophyta</taxon>
        <taxon>Spermatophyta</taxon>
        <taxon>Magnoliopsida</taxon>
        <taxon>eudicotyledons</taxon>
        <taxon>Gunneridae</taxon>
        <taxon>Pentapetalae</taxon>
        <taxon>rosids</taxon>
        <taxon>malvids</taxon>
        <taxon>Malvales</taxon>
        <taxon>Malvaceae</taxon>
        <taxon>Malvoideae</taxon>
        <taxon>Hibiscus</taxon>
    </lineage>
</organism>
<accession>A0ABR2BK84</accession>
<sequence length="129" mass="14373">MLALLLYQLLQKGYSSMITTIIEEEDTGKQMNKVVTTLQLAQTTIQVQQTQYSNTKLELENNPASKTNSLNLSSCKTRVKSNENKATTTSSTTNMFQGAFCRDLAVVGNLLSQVGFNRQLPVKYEALRC</sequence>
<dbReference type="PANTHER" id="PTHR46816">
    <property type="entry name" value="OS01G0273500 PROTEIN"/>
    <property type="match status" value="1"/>
</dbReference>
<dbReference type="Proteomes" id="UP001472677">
    <property type="component" value="Unassembled WGS sequence"/>
</dbReference>
<dbReference type="EMBL" id="JBBPBM010000111">
    <property type="protein sequence ID" value="KAK8506917.1"/>
    <property type="molecule type" value="Genomic_DNA"/>
</dbReference>
<proteinExistence type="predicted"/>
<protein>
    <submittedName>
        <fullName evidence="1">Uncharacterized protein</fullName>
    </submittedName>
</protein>
<evidence type="ECO:0000313" key="1">
    <source>
        <dbReference type="EMBL" id="KAK8506917.1"/>
    </source>
</evidence>